<sequence length="353" mass="37286">MFHLYLPLLVLFAAYGTSSLLIRRMIAVAVIDIPGHRSAHASPTPKGGGVGVVVAFLLFLVPLRGLCGLPPLTMEVGGLWSAVTLLAIVSWLDDVYQWSPLIKLAAQILAAVIVTLTALPVDGFTGITALCVAAVLSVGWLVFVANTVNFMDGLNGLVSGVLCLSFLALALPFWPGDSQDLRVASALTAFGLLAFLPFNFPNARIFLGDVGSQSGGLLIGAAALSLATHGPMALPPDLRAALLVPCLTGGLLYDVTITLIRRALAGEKILEAHRGHLYQVAYRSGVPKTAVSLVHWGFVIWGGCAFAMTAMPGFRPSEGIGGVAITLALVALPQLLWTAFVLWRVKRHPVGRW</sequence>
<organism evidence="8 9">
    <name type="scientific">Acetobacter musti</name>
    <dbReference type="NCBI Taxonomy" id="864732"/>
    <lineage>
        <taxon>Bacteria</taxon>
        <taxon>Pseudomonadati</taxon>
        <taxon>Pseudomonadota</taxon>
        <taxon>Alphaproteobacteria</taxon>
        <taxon>Acetobacterales</taxon>
        <taxon>Acetobacteraceae</taxon>
        <taxon>Acetobacter</taxon>
    </lineage>
</organism>
<reference evidence="8 9" key="1">
    <citation type="journal article" date="2020" name="Int. J. Syst. Evol. Microbiol.">
        <title>Novel acetic acid bacteria from cider fermentations: Acetobacter conturbans sp. nov. and Acetobacter fallax sp. nov.</title>
        <authorList>
            <person name="Sombolestani A.S."/>
            <person name="Cleenwerck I."/>
            <person name="Cnockaert M."/>
            <person name="Borremans W."/>
            <person name="Wieme A.D."/>
            <person name="De Vuyst L."/>
            <person name="Vandamme P."/>
        </authorList>
    </citation>
    <scope>NUCLEOTIDE SEQUENCE [LARGE SCALE GENOMIC DNA]</scope>
    <source>
        <strain evidence="8 9">LMG 30640</strain>
    </source>
</reference>
<comment type="subcellular location">
    <subcellularLocation>
        <location evidence="1">Cell membrane</location>
        <topology evidence="1">Multi-pass membrane protein</topology>
    </subcellularLocation>
</comment>
<evidence type="ECO:0000256" key="5">
    <source>
        <dbReference type="ARBA" id="ARBA00022989"/>
    </source>
</evidence>
<gene>
    <name evidence="8" type="ORF">GOB93_02225</name>
</gene>
<dbReference type="InterPro" id="IPR000715">
    <property type="entry name" value="Glycosyl_transferase_4"/>
</dbReference>
<keyword evidence="2" id="KW-1003">Cell membrane</keyword>
<name>A0ABX0JJ26_9PROT</name>
<evidence type="ECO:0000256" key="6">
    <source>
        <dbReference type="ARBA" id="ARBA00023136"/>
    </source>
</evidence>
<evidence type="ECO:0000256" key="4">
    <source>
        <dbReference type="ARBA" id="ARBA00022692"/>
    </source>
</evidence>
<proteinExistence type="predicted"/>
<keyword evidence="9" id="KW-1185">Reference proteome</keyword>
<feature type="transmembrane region" description="Helical" evidence="7">
    <location>
        <begin position="104"/>
        <end position="121"/>
    </location>
</feature>
<dbReference type="RefSeq" id="WP_173581884.1">
    <property type="nucleotide sequence ID" value="NZ_WOTB01000002.1"/>
</dbReference>
<dbReference type="EMBL" id="WOTB01000002">
    <property type="protein sequence ID" value="NHN83456.1"/>
    <property type="molecule type" value="Genomic_DNA"/>
</dbReference>
<feature type="transmembrane region" description="Helical" evidence="7">
    <location>
        <begin position="210"/>
        <end position="228"/>
    </location>
</feature>
<feature type="transmembrane region" description="Helical" evidence="7">
    <location>
        <begin position="157"/>
        <end position="175"/>
    </location>
</feature>
<keyword evidence="5 7" id="KW-1133">Transmembrane helix</keyword>
<keyword evidence="4 7" id="KW-0812">Transmembrane</keyword>
<feature type="transmembrane region" description="Helical" evidence="7">
    <location>
        <begin position="72"/>
        <end position="92"/>
    </location>
</feature>
<protein>
    <submittedName>
        <fullName evidence="8">UDP-phosphate alpha-N-acetylglucosaminephosphotransferase</fullName>
    </submittedName>
</protein>
<accession>A0ABX0JJ26</accession>
<feature type="transmembrane region" description="Helical" evidence="7">
    <location>
        <begin position="240"/>
        <end position="260"/>
    </location>
</feature>
<evidence type="ECO:0000256" key="1">
    <source>
        <dbReference type="ARBA" id="ARBA00004651"/>
    </source>
</evidence>
<feature type="transmembrane region" description="Helical" evidence="7">
    <location>
        <begin position="181"/>
        <end position="198"/>
    </location>
</feature>
<comment type="caution">
    <text evidence="8">The sequence shown here is derived from an EMBL/GenBank/DDBJ whole genome shotgun (WGS) entry which is preliminary data.</text>
</comment>
<feature type="transmembrane region" description="Helical" evidence="7">
    <location>
        <begin position="127"/>
        <end position="145"/>
    </location>
</feature>
<dbReference type="Pfam" id="PF00953">
    <property type="entry name" value="Glycos_transf_4"/>
    <property type="match status" value="1"/>
</dbReference>
<evidence type="ECO:0000256" key="2">
    <source>
        <dbReference type="ARBA" id="ARBA00022475"/>
    </source>
</evidence>
<dbReference type="Proteomes" id="UP000635278">
    <property type="component" value="Unassembled WGS sequence"/>
</dbReference>
<feature type="transmembrane region" description="Helical" evidence="7">
    <location>
        <begin position="293"/>
        <end position="314"/>
    </location>
</feature>
<keyword evidence="6 7" id="KW-0472">Membrane</keyword>
<evidence type="ECO:0000313" key="8">
    <source>
        <dbReference type="EMBL" id="NHN83456.1"/>
    </source>
</evidence>
<evidence type="ECO:0000256" key="7">
    <source>
        <dbReference type="SAM" id="Phobius"/>
    </source>
</evidence>
<feature type="transmembrane region" description="Helical" evidence="7">
    <location>
        <begin position="6"/>
        <end position="26"/>
    </location>
</feature>
<dbReference type="PANTHER" id="PTHR22926:SF3">
    <property type="entry name" value="UNDECAPRENYL-PHOSPHATE ALPHA-N-ACETYLGLUCOSAMINYL 1-PHOSPHATE TRANSFERASE"/>
    <property type="match status" value="1"/>
</dbReference>
<evidence type="ECO:0000313" key="9">
    <source>
        <dbReference type="Proteomes" id="UP000635278"/>
    </source>
</evidence>
<feature type="transmembrane region" description="Helical" evidence="7">
    <location>
        <begin position="320"/>
        <end position="343"/>
    </location>
</feature>
<evidence type="ECO:0000256" key="3">
    <source>
        <dbReference type="ARBA" id="ARBA00022679"/>
    </source>
</evidence>
<dbReference type="PANTHER" id="PTHR22926">
    <property type="entry name" value="PHOSPHO-N-ACETYLMURAMOYL-PENTAPEPTIDE-TRANSFERASE"/>
    <property type="match status" value="1"/>
</dbReference>
<keyword evidence="3" id="KW-0808">Transferase</keyword>
<feature type="transmembrane region" description="Helical" evidence="7">
    <location>
        <begin position="47"/>
        <end position="66"/>
    </location>
</feature>